<keyword evidence="1" id="KW-0472">Membrane</keyword>
<reference evidence="2 3" key="1">
    <citation type="journal article" date="2012" name="Nature">
        <title>Repeated polyploidization of Gossypium genomes and the evolution of spinnable cotton fibres.</title>
        <authorList>
            <person name="Paterson A.H."/>
            <person name="Wendel J.F."/>
            <person name="Gundlach H."/>
            <person name="Guo H."/>
            <person name="Jenkins J."/>
            <person name="Jin D."/>
            <person name="Llewellyn D."/>
            <person name="Showmaker K.C."/>
            <person name="Shu S."/>
            <person name="Udall J."/>
            <person name="Yoo M.J."/>
            <person name="Byers R."/>
            <person name="Chen W."/>
            <person name="Doron-Faigenboim A."/>
            <person name="Duke M.V."/>
            <person name="Gong L."/>
            <person name="Grimwood J."/>
            <person name="Grover C."/>
            <person name="Grupp K."/>
            <person name="Hu G."/>
            <person name="Lee T.H."/>
            <person name="Li J."/>
            <person name="Lin L."/>
            <person name="Liu T."/>
            <person name="Marler B.S."/>
            <person name="Page J.T."/>
            <person name="Roberts A.W."/>
            <person name="Romanel E."/>
            <person name="Sanders W.S."/>
            <person name="Szadkowski E."/>
            <person name="Tan X."/>
            <person name="Tang H."/>
            <person name="Xu C."/>
            <person name="Wang J."/>
            <person name="Wang Z."/>
            <person name="Zhang D."/>
            <person name="Zhang L."/>
            <person name="Ashrafi H."/>
            <person name="Bedon F."/>
            <person name="Bowers J.E."/>
            <person name="Brubaker C.L."/>
            <person name="Chee P.W."/>
            <person name="Das S."/>
            <person name="Gingle A.R."/>
            <person name="Haigler C.H."/>
            <person name="Harker D."/>
            <person name="Hoffmann L.V."/>
            <person name="Hovav R."/>
            <person name="Jones D.C."/>
            <person name="Lemke C."/>
            <person name="Mansoor S."/>
            <person name="ur Rahman M."/>
            <person name="Rainville L.N."/>
            <person name="Rambani A."/>
            <person name="Reddy U.K."/>
            <person name="Rong J.K."/>
            <person name="Saranga Y."/>
            <person name="Scheffler B.E."/>
            <person name="Scheffler J.A."/>
            <person name="Stelly D.M."/>
            <person name="Triplett B.A."/>
            <person name="Van Deynze A."/>
            <person name="Vaslin M.F."/>
            <person name="Waghmare V.N."/>
            <person name="Walford S.A."/>
            <person name="Wright R.J."/>
            <person name="Zaki E.A."/>
            <person name="Zhang T."/>
            <person name="Dennis E.S."/>
            <person name="Mayer K.F."/>
            <person name="Peterson D.G."/>
            <person name="Rokhsar D.S."/>
            <person name="Wang X."/>
            <person name="Schmutz J."/>
        </authorList>
    </citation>
    <scope>NUCLEOTIDE SEQUENCE [LARGE SCALE GENOMIC DNA]</scope>
</reference>
<accession>A0A0D2R850</accession>
<dbReference type="Proteomes" id="UP000032304">
    <property type="component" value="Chromosome 10"/>
</dbReference>
<protein>
    <submittedName>
        <fullName evidence="2">Uncharacterized protein</fullName>
    </submittedName>
</protein>
<evidence type="ECO:0000256" key="1">
    <source>
        <dbReference type="SAM" id="Phobius"/>
    </source>
</evidence>
<feature type="transmembrane region" description="Helical" evidence="1">
    <location>
        <begin position="29"/>
        <end position="52"/>
    </location>
</feature>
<sequence>MGSLPKVCLVGCNRHSLPSAPIRDSFSTVFLIFHFLPSAFSPTFPFFFLLIAEVDLLLRFFSHFIMNGKLFA</sequence>
<evidence type="ECO:0000313" key="2">
    <source>
        <dbReference type="EMBL" id="KJB66587.1"/>
    </source>
</evidence>
<organism evidence="2 3">
    <name type="scientific">Gossypium raimondii</name>
    <name type="common">Peruvian cotton</name>
    <name type="synonym">Gossypium klotzschianum subsp. raimondii</name>
    <dbReference type="NCBI Taxonomy" id="29730"/>
    <lineage>
        <taxon>Eukaryota</taxon>
        <taxon>Viridiplantae</taxon>
        <taxon>Streptophyta</taxon>
        <taxon>Embryophyta</taxon>
        <taxon>Tracheophyta</taxon>
        <taxon>Spermatophyta</taxon>
        <taxon>Magnoliopsida</taxon>
        <taxon>eudicotyledons</taxon>
        <taxon>Gunneridae</taxon>
        <taxon>Pentapetalae</taxon>
        <taxon>rosids</taxon>
        <taxon>malvids</taxon>
        <taxon>Malvales</taxon>
        <taxon>Malvaceae</taxon>
        <taxon>Malvoideae</taxon>
        <taxon>Gossypium</taxon>
    </lineage>
</organism>
<dbReference type="AlphaFoldDB" id="A0A0D2R850"/>
<name>A0A0D2R850_GOSRA</name>
<keyword evidence="1" id="KW-1133">Transmembrane helix</keyword>
<evidence type="ECO:0000313" key="3">
    <source>
        <dbReference type="Proteomes" id="UP000032304"/>
    </source>
</evidence>
<dbReference type="Gramene" id="KJB66587">
    <property type="protein sequence ID" value="KJB66587"/>
    <property type="gene ID" value="B456_010G145200"/>
</dbReference>
<keyword evidence="1" id="KW-0812">Transmembrane</keyword>
<dbReference type="EMBL" id="CM001749">
    <property type="protein sequence ID" value="KJB66587.1"/>
    <property type="molecule type" value="Genomic_DNA"/>
</dbReference>
<keyword evidence="3" id="KW-1185">Reference proteome</keyword>
<proteinExistence type="predicted"/>
<gene>
    <name evidence="2" type="ORF">B456_010G145200</name>
</gene>